<gene>
    <name evidence="4" type="ORF">GJ744_002415</name>
</gene>
<dbReference type="Gene3D" id="3.40.50.1010">
    <property type="entry name" value="5'-nuclease"/>
    <property type="match status" value="1"/>
</dbReference>
<dbReference type="Proteomes" id="UP000606974">
    <property type="component" value="Unassembled WGS sequence"/>
</dbReference>
<keyword evidence="5" id="KW-1185">Reference proteome</keyword>
<keyword evidence="1" id="KW-0539">Nucleus</keyword>
<feature type="compositionally biased region" description="Basic residues" evidence="2">
    <location>
        <begin position="265"/>
        <end position="275"/>
    </location>
</feature>
<name>A0A8H7E185_9EURO</name>
<dbReference type="GO" id="GO:0032040">
    <property type="term" value="C:small-subunit processome"/>
    <property type="evidence" value="ECO:0007669"/>
    <property type="project" value="InterPro"/>
</dbReference>
<feature type="domain" description="UTP23 sensor motif region" evidence="3">
    <location>
        <begin position="250"/>
        <end position="269"/>
    </location>
</feature>
<evidence type="ECO:0000313" key="4">
    <source>
        <dbReference type="EMBL" id="KAF7504358.1"/>
    </source>
</evidence>
<dbReference type="PANTHER" id="PTHR12416">
    <property type="entry name" value="RRNA-PROCESSING PROTEIN UTP23 HOMOLOG"/>
    <property type="match status" value="1"/>
</dbReference>
<feature type="region of interest" description="Disordered" evidence="2">
    <location>
        <begin position="203"/>
        <end position="339"/>
    </location>
</feature>
<feature type="compositionally biased region" description="Acidic residues" evidence="2">
    <location>
        <begin position="228"/>
        <end position="237"/>
    </location>
</feature>
<feature type="compositionally biased region" description="Basic and acidic residues" evidence="2">
    <location>
        <begin position="203"/>
        <end position="213"/>
    </location>
</feature>
<evidence type="ECO:0000313" key="5">
    <source>
        <dbReference type="Proteomes" id="UP000606974"/>
    </source>
</evidence>
<dbReference type="InterPro" id="IPR057776">
    <property type="entry name" value="UTP23_sensor"/>
</dbReference>
<dbReference type="Pfam" id="PF24779">
    <property type="entry name" value="UTP23_sensor"/>
    <property type="match status" value="1"/>
</dbReference>
<dbReference type="EMBL" id="JAACFV010000140">
    <property type="protein sequence ID" value="KAF7504358.1"/>
    <property type="molecule type" value="Genomic_DNA"/>
</dbReference>
<dbReference type="Pfam" id="PF04900">
    <property type="entry name" value="Fcf1"/>
    <property type="match status" value="2"/>
</dbReference>
<evidence type="ECO:0000259" key="3">
    <source>
        <dbReference type="Pfam" id="PF24779"/>
    </source>
</evidence>
<dbReference type="InterPro" id="IPR006984">
    <property type="entry name" value="Fcf1/UTP23"/>
</dbReference>
<organism evidence="4 5">
    <name type="scientific">Endocarpon pusillum</name>
    <dbReference type="NCBI Taxonomy" id="364733"/>
    <lineage>
        <taxon>Eukaryota</taxon>
        <taxon>Fungi</taxon>
        <taxon>Dikarya</taxon>
        <taxon>Ascomycota</taxon>
        <taxon>Pezizomycotina</taxon>
        <taxon>Eurotiomycetes</taxon>
        <taxon>Chaetothyriomycetidae</taxon>
        <taxon>Verrucariales</taxon>
        <taxon>Verrucariaceae</taxon>
        <taxon>Endocarpon</taxon>
    </lineage>
</organism>
<feature type="compositionally biased region" description="Basic residues" evidence="2">
    <location>
        <begin position="302"/>
        <end position="312"/>
    </location>
</feature>
<dbReference type="OrthoDB" id="25675at2759"/>
<accession>A0A8H7E185</accession>
<comment type="caution">
    <text evidence="4">The sequence shown here is derived from an EMBL/GenBank/DDBJ whole genome shotgun (WGS) entry which is preliminary data.</text>
</comment>
<proteinExistence type="predicted"/>
<sequence length="339" mass="37923">MRAKRSKKYRKIMQQYNLTFGFREPYQVLVDSYHLRLLHAFKMPLHRYLEKTLHGKVKPFITKCTLASILGTTDLHTSRRPDFLPPPTELPLRHCSHPEIEERNAGRVLPEEECLLDLLSGGVTGNQQAKNKQHFVLATADAPVRNDESRKREILGKVKRPVSSSMDEGIRAQAREIPGVPIIYVKRSVMILEELSGASLGVRRREEKDKFREGLLGMESRKRKRDEDEGGGNDDDKENGGEVEAAAPKKKKAKGIKGPNPLSVLKKKSKPKIQPRRALTDKPAKLVPPKVGDASTEEGQPKAKRRRKHGRKGKSDAAEGADKHDIHEVADVVSGAAEG</sequence>
<protein>
    <recommendedName>
        <fullName evidence="3">UTP23 sensor motif region domain-containing protein</fullName>
    </recommendedName>
</protein>
<evidence type="ECO:0000256" key="1">
    <source>
        <dbReference type="ARBA" id="ARBA00023242"/>
    </source>
</evidence>
<dbReference type="AlphaFoldDB" id="A0A8H7E185"/>
<reference evidence="4" key="1">
    <citation type="submission" date="2020-02" db="EMBL/GenBank/DDBJ databases">
        <authorList>
            <person name="Palmer J.M."/>
        </authorList>
    </citation>
    <scope>NUCLEOTIDE SEQUENCE</scope>
    <source>
        <strain evidence="4">EPUS1.4</strain>
        <tissue evidence="4">Thallus</tissue>
    </source>
</reference>
<feature type="compositionally biased region" description="Basic and acidic residues" evidence="2">
    <location>
        <begin position="313"/>
        <end position="330"/>
    </location>
</feature>
<evidence type="ECO:0000256" key="2">
    <source>
        <dbReference type="SAM" id="MobiDB-lite"/>
    </source>
</evidence>